<proteinExistence type="predicted"/>
<keyword evidence="1" id="KW-0472">Membrane</keyword>
<organism evidence="2">
    <name type="scientific">viral metagenome</name>
    <dbReference type="NCBI Taxonomy" id="1070528"/>
    <lineage>
        <taxon>unclassified sequences</taxon>
        <taxon>metagenomes</taxon>
        <taxon>organismal metagenomes</taxon>
    </lineage>
</organism>
<dbReference type="AlphaFoldDB" id="A0A6M3LLL0"/>
<keyword evidence="1" id="KW-1133">Transmembrane helix</keyword>
<feature type="transmembrane region" description="Helical" evidence="1">
    <location>
        <begin position="6"/>
        <end position="26"/>
    </location>
</feature>
<feature type="transmembrane region" description="Helical" evidence="1">
    <location>
        <begin position="83"/>
        <end position="102"/>
    </location>
</feature>
<reference evidence="2" key="1">
    <citation type="submission" date="2020-03" db="EMBL/GenBank/DDBJ databases">
        <title>The deep terrestrial virosphere.</title>
        <authorList>
            <person name="Holmfeldt K."/>
            <person name="Nilsson E."/>
            <person name="Simone D."/>
            <person name="Lopez-Fernandez M."/>
            <person name="Wu X."/>
            <person name="de Brujin I."/>
            <person name="Lundin D."/>
            <person name="Andersson A."/>
            <person name="Bertilsson S."/>
            <person name="Dopson M."/>
        </authorList>
    </citation>
    <scope>NUCLEOTIDE SEQUENCE</scope>
    <source>
        <strain evidence="2">MM415B04142</strain>
    </source>
</reference>
<gene>
    <name evidence="2" type="ORF">MM415B04142_0005</name>
</gene>
<name>A0A6M3LLL0_9ZZZZ</name>
<keyword evidence="1" id="KW-0812">Transmembrane</keyword>
<sequence>MNSTQAISNITIVLIISAFCSLFYLLDFICKIKQKIFLPIIGGLSLILLFLSLLSGILAYGRLIYNLLHNSVIDIENYACNQWILLIIGELLLMIFCIYNMYRND</sequence>
<evidence type="ECO:0000313" key="2">
    <source>
        <dbReference type="EMBL" id="QJA93685.1"/>
    </source>
</evidence>
<evidence type="ECO:0000256" key="1">
    <source>
        <dbReference type="SAM" id="Phobius"/>
    </source>
</evidence>
<feature type="transmembrane region" description="Helical" evidence="1">
    <location>
        <begin position="38"/>
        <end position="63"/>
    </location>
</feature>
<accession>A0A6M3LLL0</accession>
<protein>
    <submittedName>
        <fullName evidence="2">Uncharacterized protein</fullName>
    </submittedName>
</protein>
<dbReference type="EMBL" id="MT143169">
    <property type="protein sequence ID" value="QJA93685.1"/>
    <property type="molecule type" value="Genomic_DNA"/>
</dbReference>